<comment type="caution">
    <text evidence="1">The sequence shown here is derived from an EMBL/GenBank/DDBJ whole genome shotgun (WGS) entry which is preliminary data.</text>
</comment>
<evidence type="ECO:0000313" key="1">
    <source>
        <dbReference type="EMBL" id="OIJ14511.1"/>
    </source>
</evidence>
<sequence>MDDDLIFDHFGEIESWIVNGKQYDWNGGFHVPIFELKKLSIEQLPMNERIQPIDKEDEQYIIPSFPDLHLIRAEDGMIANIESTFNKKYWSHEVVSMQCFIQCLLEEIQSKGEFQLIDYINQDAENFVIEYETKLVDVQSVNESLKSAVHSLKSLEKRVNWRIAERLEKWAKEVKRK</sequence>
<proteinExistence type="predicted"/>
<dbReference type="AlphaFoldDB" id="A0A1S2LPV7"/>
<organism evidence="1 2">
    <name type="scientific">Anaerobacillus arseniciselenatis</name>
    <dbReference type="NCBI Taxonomy" id="85682"/>
    <lineage>
        <taxon>Bacteria</taxon>
        <taxon>Bacillati</taxon>
        <taxon>Bacillota</taxon>
        <taxon>Bacilli</taxon>
        <taxon>Bacillales</taxon>
        <taxon>Bacillaceae</taxon>
        <taxon>Anaerobacillus</taxon>
    </lineage>
</organism>
<dbReference type="EMBL" id="MLQQ01000006">
    <property type="protein sequence ID" value="OIJ14511.1"/>
    <property type="molecule type" value="Genomic_DNA"/>
</dbReference>
<protein>
    <submittedName>
        <fullName evidence="1">Uncharacterized protein</fullName>
    </submittedName>
</protein>
<gene>
    <name evidence="1" type="ORF">BKP35_06430</name>
</gene>
<name>A0A1S2LPV7_9BACI</name>
<keyword evidence="2" id="KW-1185">Reference proteome</keyword>
<evidence type="ECO:0000313" key="2">
    <source>
        <dbReference type="Proteomes" id="UP000180098"/>
    </source>
</evidence>
<accession>A0A1S2LPV7</accession>
<dbReference type="RefSeq" id="WP_071312551.1">
    <property type="nucleotide sequence ID" value="NZ_MLQQ01000006.1"/>
</dbReference>
<dbReference type="OrthoDB" id="9832624at2"/>
<dbReference type="Proteomes" id="UP000180098">
    <property type="component" value="Unassembled WGS sequence"/>
</dbReference>
<reference evidence="1 2" key="1">
    <citation type="submission" date="2016-10" db="EMBL/GenBank/DDBJ databases">
        <title>Draft genome sequences of four alkaliphilic bacteria belonging to the Anaerobacillus genus.</title>
        <authorList>
            <person name="Bassil N.M."/>
            <person name="Lloyd J.R."/>
        </authorList>
    </citation>
    <scope>NUCLEOTIDE SEQUENCE [LARGE SCALE GENOMIC DNA]</scope>
    <source>
        <strain evidence="1 2">DSM 15340</strain>
    </source>
</reference>